<dbReference type="Proteomes" id="UP000029628">
    <property type="component" value="Unassembled WGS sequence"/>
</dbReference>
<dbReference type="Pfam" id="PF08238">
    <property type="entry name" value="Sel1"/>
    <property type="match status" value="7"/>
</dbReference>
<dbReference type="RefSeq" id="WP_038153066.1">
    <property type="nucleotide sequence ID" value="NZ_JRNT01000033.1"/>
</dbReference>
<dbReference type="eggNOG" id="COG0790">
    <property type="taxonomic scope" value="Bacteria"/>
</dbReference>
<dbReference type="SUPFAM" id="SSF81901">
    <property type="entry name" value="HCP-like"/>
    <property type="match status" value="3"/>
</dbReference>
<organism evidence="1 2">
    <name type="scientific">Veillonella montpellierensis DNF00314</name>
    <dbReference type="NCBI Taxonomy" id="1401067"/>
    <lineage>
        <taxon>Bacteria</taxon>
        <taxon>Bacillati</taxon>
        <taxon>Bacillota</taxon>
        <taxon>Negativicutes</taxon>
        <taxon>Veillonellales</taxon>
        <taxon>Veillonellaceae</taxon>
        <taxon>Veillonella</taxon>
    </lineage>
</organism>
<evidence type="ECO:0000313" key="2">
    <source>
        <dbReference type="Proteomes" id="UP000029628"/>
    </source>
</evidence>
<dbReference type="SMART" id="SM00671">
    <property type="entry name" value="SEL1"/>
    <property type="match status" value="7"/>
</dbReference>
<accession>A0A096BV39</accession>
<keyword evidence="2" id="KW-1185">Reference proteome</keyword>
<protein>
    <recommendedName>
        <fullName evidence="3">Sel1 repeat protein</fullName>
    </recommendedName>
</protein>
<dbReference type="InterPro" id="IPR006597">
    <property type="entry name" value="Sel1-like"/>
</dbReference>
<reference evidence="1 2" key="1">
    <citation type="submission" date="2014-07" db="EMBL/GenBank/DDBJ databases">
        <authorList>
            <person name="McCorrison J."/>
            <person name="Sanka R."/>
            <person name="Torralba M."/>
            <person name="Gillis M."/>
            <person name="Haft D.H."/>
            <person name="Methe B."/>
            <person name="Sutton G."/>
            <person name="Nelson K.E."/>
        </authorList>
    </citation>
    <scope>NUCLEOTIDE SEQUENCE [LARGE SCALE GENOMIC DNA]</scope>
    <source>
        <strain evidence="1 2">DNF00314</strain>
    </source>
</reference>
<dbReference type="PANTHER" id="PTHR11102">
    <property type="entry name" value="SEL-1-LIKE PROTEIN"/>
    <property type="match status" value="1"/>
</dbReference>
<evidence type="ECO:0008006" key="3">
    <source>
        <dbReference type="Google" id="ProtNLM"/>
    </source>
</evidence>
<dbReference type="AlphaFoldDB" id="A0A096BV39"/>
<comment type="caution">
    <text evidence="1">The sequence shown here is derived from an EMBL/GenBank/DDBJ whole genome shotgun (WGS) entry which is preliminary data.</text>
</comment>
<proteinExistence type="predicted"/>
<dbReference type="PANTHER" id="PTHR11102:SF160">
    <property type="entry name" value="ERAD-ASSOCIATED E3 UBIQUITIN-PROTEIN LIGASE COMPONENT HRD3"/>
    <property type="match status" value="1"/>
</dbReference>
<dbReference type="InterPro" id="IPR011990">
    <property type="entry name" value="TPR-like_helical_dom_sf"/>
</dbReference>
<sequence length="371" mass="41672">MMMVKTNELLRKGEVLFLSYQLEEAYAIFSELAQEEEPRAMYFIGELYWQGFGLASVNHVMAYEWYKKGAKLGDPLCQLCTLLHMELDSKKDSKDEKIQEKISDLLPTLENMAKAGDAFAQYELASVYVGKSGITIHHHSSTHWMQLAASQGHYGAMSELVKSAYADKRFDDAFVWCDKLAHMGRVHAMYSLSTLYKEGLGCDKSEQQAAIWLEKAATAGYAKAQVELAVYYEKQEDEDSALFWYEKAAEQGVLSAQVEVAYAYMGTTVVAANHEKACYWANQAAKQGSRDGKFLLAQCYWEGLGVDMNHALADNLLTELANTQEADIVYSVARMYAKYGVEEKAQTYMIQAAELGSKEAKTIIATNYETK</sequence>
<dbReference type="EMBL" id="JRNT01000033">
    <property type="protein sequence ID" value="KGF46607.1"/>
    <property type="molecule type" value="Genomic_DNA"/>
</dbReference>
<name>A0A096BV39_9FIRM</name>
<dbReference type="InterPro" id="IPR050767">
    <property type="entry name" value="Sel1_AlgK"/>
</dbReference>
<gene>
    <name evidence="1" type="ORF">HMPREF0872_07780</name>
</gene>
<evidence type="ECO:0000313" key="1">
    <source>
        <dbReference type="EMBL" id="KGF46607.1"/>
    </source>
</evidence>
<dbReference type="Gene3D" id="1.25.40.10">
    <property type="entry name" value="Tetratricopeptide repeat domain"/>
    <property type="match status" value="2"/>
</dbReference>